<dbReference type="Proteomes" id="UP000254797">
    <property type="component" value="Unassembled WGS sequence"/>
</dbReference>
<dbReference type="EMBL" id="UHFG01000004">
    <property type="protein sequence ID" value="SUN46755.1"/>
    <property type="molecule type" value="Genomic_DNA"/>
</dbReference>
<name>A0A380JQP5_STRDY</name>
<organism evidence="2 3">
    <name type="scientific">Streptococcus dysgalactiae subsp. dysgalactiae</name>
    <dbReference type="NCBI Taxonomy" id="99822"/>
    <lineage>
        <taxon>Bacteria</taxon>
        <taxon>Bacillati</taxon>
        <taxon>Bacillota</taxon>
        <taxon>Bacilli</taxon>
        <taxon>Lactobacillales</taxon>
        <taxon>Streptococcaceae</taxon>
        <taxon>Streptococcus</taxon>
    </lineage>
</organism>
<dbReference type="RefSeq" id="WP_115245517.1">
    <property type="nucleotide sequence ID" value="NZ_UHFG01000004.1"/>
</dbReference>
<proteinExistence type="predicted"/>
<evidence type="ECO:0000259" key="1">
    <source>
        <dbReference type="PROSITE" id="PS51819"/>
    </source>
</evidence>
<dbReference type="PROSITE" id="PS51819">
    <property type="entry name" value="VOC"/>
    <property type="match status" value="1"/>
</dbReference>
<reference evidence="2 3" key="1">
    <citation type="submission" date="2018-06" db="EMBL/GenBank/DDBJ databases">
        <authorList>
            <consortium name="Pathogen Informatics"/>
            <person name="Doyle S."/>
        </authorList>
    </citation>
    <scope>NUCLEOTIDE SEQUENCE [LARGE SCALE GENOMIC DNA]</scope>
    <source>
        <strain evidence="2 3">NCTC4670</strain>
    </source>
</reference>
<dbReference type="AlphaFoldDB" id="A0A380JQP5"/>
<feature type="domain" description="VOC" evidence="1">
    <location>
        <begin position="2"/>
        <end position="114"/>
    </location>
</feature>
<gene>
    <name evidence="2" type="ORF">NCTC4670_00110</name>
</gene>
<dbReference type="SUPFAM" id="SSF54593">
    <property type="entry name" value="Glyoxalase/Bleomycin resistance protein/Dihydroxybiphenyl dioxygenase"/>
    <property type="match status" value="1"/>
</dbReference>
<dbReference type="Gene3D" id="3.10.180.10">
    <property type="entry name" value="2,3-Dihydroxybiphenyl 1,2-Dioxygenase, domain 1"/>
    <property type="match status" value="1"/>
</dbReference>
<dbReference type="Pfam" id="PF00903">
    <property type="entry name" value="Glyoxalase"/>
    <property type="match status" value="1"/>
</dbReference>
<sequence length="117" mass="12828">MNLNQTDLIVSDVPKATQVLASLLNLAVDCADEHFAQFTLGSHCLMVSDNPLKPITSLHGGIILHIEVDCVDKEVERLKSSGFTINNGSVKTAWGTYSVWVEGPEGVMLDFYQFSED</sequence>
<dbReference type="InterPro" id="IPR037523">
    <property type="entry name" value="VOC_core"/>
</dbReference>
<accession>A0A380JQP5</accession>
<dbReference type="InterPro" id="IPR029068">
    <property type="entry name" value="Glyas_Bleomycin-R_OHBP_Dase"/>
</dbReference>
<dbReference type="InterPro" id="IPR004360">
    <property type="entry name" value="Glyas_Fos-R_dOase_dom"/>
</dbReference>
<protein>
    <submittedName>
        <fullName evidence="2">Glyoxalase</fullName>
    </submittedName>
</protein>
<evidence type="ECO:0000313" key="2">
    <source>
        <dbReference type="EMBL" id="SUN46755.1"/>
    </source>
</evidence>
<evidence type="ECO:0000313" key="3">
    <source>
        <dbReference type="Proteomes" id="UP000254797"/>
    </source>
</evidence>